<dbReference type="Proteomes" id="UP000245629">
    <property type="component" value="Chromosome 1"/>
</dbReference>
<reference evidence="11" key="1">
    <citation type="submission" date="2018-05" db="EMBL/GenBank/DDBJ databases">
        <title>Azospirillum thermophila sp. nov., a novel isolated from hot spring.</title>
        <authorList>
            <person name="Zhao Z."/>
        </authorList>
    </citation>
    <scope>NUCLEOTIDE SEQUENCE [LARGE SCALE GENOMIC DNA]</scope>
    <source>
        <strain evidence="11">CFH 70021</strain>
    </source>
</reference>
<feature type="transmembrane region" description="Helical" evidence="7">
    <location>
        <begin position="123"/>
        <end position="140"/>
    </location>
</feature>
<evidence type="ECO:0000313" key="11">
    <source>
        <dbReference type="Proteomes" id="UP000245629"/>
    </source>
</evidence>
<comment type="subcellular location">
    <subcellularLocation>
        <location evidence="1">Cell membrane</location>
        <topology evidence="1">Multi-pass membrane protein</topology>
    </subcellularLocation>
</comment>
<evidence type="ECO:0000256" key="1">
    <source>
        <dbReference type="ARBA" id="ARBA00004651"/>
    </source>
</evidence>
<dbReference type="PANTHER" id="PTHR30619">
    <property type="entry name" value="DNA INTERNALIZATION/COMPETENCE PROTEIN COMEC/REC2"/>
    <property type="match status" value="1"/>
</dbReference>
<gene>
    <name evidence="10" type="ORF">DEW08_05865</name>
</gene>
<evidence type="ECO:0000256" key="3">
    <source>
        <dbReference type="ARBA" id="ARBA00022692"/>
    </source>
</evidence>
<name>A0A2S2CMR5_9PROT</name>
<feature type="transmembrane region" description="Helical" evidence="7">
    <location>
        <begin position="577"/>
        <end position="599"/>
    </location>
</feature>
<evidence type="ECO:0000313" key="10">
    <source>
        <dbReference type="EMBL" id="AWK85756.1"/>
    </source>
</evidence>
<feature type="transmembrane region" description="Helical" evidence="7">
    <location>
        <begin position="99"/>
        <end position="117"/>
    </location>
</feature>
<feature type="transmembrane region" description="Helical" evidence="7">
    <location>
        <begin position="350"/>
        <end position="375"/>
    </location>
</feature>
<feature type="transmembrane region" description="Helical" evidence="7">
    <location>
        <begin position="382"/>
        <end position="402"/>
    </location>
</feature>
<feature type="transmembrane region" description="Helical" evidence="7">
    <location>
        <begin position="484"/>
        <end position="501"/>
    </location>
</feature>
<evidence type="ECO:0000256" key="4">
    <source>
        <dbReference type="ARBA" id="ARBA00022989"/>
    </source>
</evidence>
<protein>
    <submittedName>
        <fullName evidence="10">Competence protein ComEC</fullName>
    </submittedName>
</protein>
<dbReference type="AlphaFoldDB" id="A0A2S2CMR5"/>
<feature type="compositionally biased region" description="Basic and acidic residues" evidence="6">
    <location>
        <begin position="1"/>
        <end position="19"/>
    </location>
</feature>
<feature type="transmembrane region" description="Helical" evidence="7">
    <location>
        <begin position="513"/>
        <end position="533"/>
    </location>
</feature>
<feature type="transmembrane region" description="Helical" evidence="7">
    <location>
        <begin position="606"/>
        <end position="623"/>
    </location>
</feature>
<dbReference type="Pfam" id="PF13567">
    <property type="entry name" value="DUF4131"/>
    <property type="match status" value="1"/>
</dbReference>
<evidence type="ECO:0000259" key="9">
    <source>
        <dbReference type="Pfam" id="PF13567"/>
    </source>
</evidence>
<proteinExistence type="predicted"/>
<dbReference type="InterPro" id="IPR025405">
    <property type="entry name" value="DUF4131"/>
</dbReference>
<evidence type="ECO:0000256" key="6">
    <source>
        <dbReference type="SAM" id="MobiDB-lite"/>
    </source>
</evidence>
<feature type="region of interest" description="Disordered" evidence="6">
    <location>
        <begin position="1"/>
        <end position="69"/>
    </location>
</feature>
<evidence type="ECO:0000256" key="2">
    <source>
        <dbReference type="ARBA" id="ARBA00022475"/>
    </source>
</evidence>
<accession>A0A2S2CMR5</accession>
<keyword evidence="4 7" id="KW-1133">Transmembrane helix</keyword>
<evidence type="ECO:0000256" key="7">
    <source>
        <dbReference type="SAM" id="Phobius"/>
    </source>
</evidence>
<dbReference type="InterPro" id="IPR004477">
    <property type="entry name" value="ComEC_N"/>
</dbReference>
<keyword evidence="2" id="KW-1003">Cell membrane</keyword>
<keyword evidence="3 7" id="KW-0812">Transmembrane</keyword>
<dbReference type="NCBIfam" id="TIGR00360">
    <property type="entry name" value="ComEC_N-term"/>
    <property type="match status" value="1"/>
</dbReference>
<dbReference type="OrthoDB" id="9790149at2"/>
<evidence type="ECO:0000256" key="5">
    <source>
        <dbReference type="ARBA" id="ARBA00023136"/>
    </source>
</evidence>
<dbReference type="Pfam" id="PF03772">
    <property type="entry name" value="Competence"/>
    <property type="match status" value="1"/>
</dbReference>
<sequence>MEKSGGRRGETGDDGHRLLNSEFSAATVRRGVPRPSRPRDGHARRFGSPVTEGLASDPEDSPPAGAAHAKDSPFGPVLCALAAGWSRLGRELEADRDRWILWLPVGLGGGVALYFALPAEPPGWASMATVGVPALLMILLRSRPAALAGLMLLVAVAGGFALAALRTVLVERPMLTRDLGFVTVTGRVMAVERQPDAVRVTLADPVVDRLKPAETPGAVRIRITGRHPPPQPGTVIRLRTSLSPPAPPAEPGAFDFQRRAFFMGLGGVGFSTSRPELVEAPPPGGWRAVSIAFETARAYIARRVAETIPDPAEAGVTAALLNGEEAAIPEPTMEAFRNSGLAHLLSISGLHVGIAAGILYHLVRALLALVPFVALRWPIKKIAALSGILSALAYTMLVGAPLPTLRSVLMTGLVMVAIIADRDPLSMRLVAFAAVVTIATDPEGMLGPSFQMSFAAVVALIAVYERVGAPLAELRQGLGWIGQALFYVGGIMLTSVIATAATTPFSLFHFQQIAFYGVLSNMIAIPLTSFWVMPWSLVSYALLPFGVEGPALVAMNWGVRGIIATAEFFGSLPGAALLVPAMPAAGFAAVVSGGIWLCAWTRRWRWWGLVAIVAGLASPALVARPDLLVSVDGRLMAARGPDGRLSLSRDSEGRVADTWLRRDGAREPDEPWPEVGTAAGGRLRCDALGCLYRLNGRTVALLRAPDALPEDCAAADLVIVAQPARGCRAPLVVDRWRLRREGAQAIFLDPGGIRLDSVRGLRGDRPWTGLPVPP</sequence>
<feature type="domain" description="ComEC/Rec2-related protein" evidence="8">
    <location>
        <begin position="320"/>
        <end position="603"/>
    </location>
</feature>
<dbReference type="KEGG" id="azz:DEW08_05865"/>
<evidence type="ECO:0000259" key="8">
    <source>
        <dbReference type="Pfam" id="PF03772"/>
    </source>
</evidence>
<dbReference type="InterPro" id="IPR052159">
    <property type="entry name" value="Competence_DNA_uptake"/>
</dbReference>
<keyword evidence="5 7" id="KW-0472">Membrane</keyword>
<organism evidence="10 11">
    <name type="scientific">Azospirillum thermophilum</name>
    <dbReference type="NCBI Taxonomy" id="2202148"/>
    <lineage>
        <taxon>Bacteria</taxon>
        <taxon>Pseudomonadati</taxon>
        <taxon>Pseudomonadota</taxon>
        <taxon>Alphaproteobacteria</taxon>
        <taxon>Rhodospirillales</taxon>
        <taxon>Azospirillaceae</taxon>
        <taxon>Azospirillum</taxon>
    </lineage>
</organism>
<feature type="transmembrane region" description="Helical" evidence="7">
    <location>
        <begin position="147"/>
        <end position="169"/>
    </location>
</feature>
<dbReference type="GO" id="GO:0005886">
    <property type="term" value="C:plasma membrane"/>
    <property type="evidence" value="ECO:0007669"/>
    <property type="project" value="UniProtKB-SubCell"/>
</dbReference>
<dbReference type="PANTHER" id="PTHR30619:SF1">
    <property type="entry name" value="RECOMBINATION PROTEIN 2"/>
    <property type="match status" value="1"/>
</dbReference>
<keyword evidence="11" id="KW-1185">Reference proteome</keyword>
<dbReference type="EMBL" id="CP029352">
    <property type="protein sequence ID" value="AWK85756.1"/>
    <property type="molecule type" value="Genomic_DNA"/>
</dbReference>
<feature type="domain" description="DUF4131" evidence="9">
    <location>
        <begin position="119"/>
        <end position="271"/>
    </location>
</feature>